<dbReference type="Gene3D" id="3.80.10.10">
    <property type="entry name" value="Ribonuclease Inhibitor"/>
    <property type="match status" value="1"/>
</dbReference>
<dbReference type="InterPro" id="IPR001300">
    <property type="entry name" value="Peptidase_C2_calpain_cat"/>
</dbReference>
<dbReference type="VEuPathDB" id="TriTrypDB:TEOVI_000512200"/>
<comment type="caution">
    <text evidence="3">The sequence shown here is derived from an EMBL/GenBank/DDBJ whole genome shotgun (WGS) entry which is preliminary data.</text>
</comment>
<organism evidence="3 4">
    <name type="scientific">Trypanosoma equiperdum</name>
    <dbReference type="NCBI Taxonomy" id="5694"/>
    <lineage>
        <taxon>Eukaryota</taxon>
        <taxon>Discoba</taxon>
        <taxon>Euglenozoa</taxon>
        <taxon>Kinetoplastea</taxon>
        <taxon>Metakinetoplastina</taxon>
        <taxon>Trypanosomatida</taxon>
        <taxon>Trypanosomatidae</taxon>
        <taxon>Trypanosoma</taxon>
    </lineage>
</organism>
<reference evidence="3" key="1">
    <citation type="submission" date="2016-09" db="EMBL/GenBank/DDBJ databases">
        <authorList>
            <person name="Hebert L."/>
            <person name="Moumen B."/>
        </authorList>
    </citation>
    <scope>NUCLEOTIDE SEQUENCE [LARGE SCALE GENOMIC DNA]</scope>
    <source>
        <strain evidence="3">OVI</strain>
    </source>
</reference>
<dbReference type="Pfam" id="PF00648">
    <property type="entry name" value="Peptidase_C2"/>
    <property type="match status" value="1"/>
</dbReference>
<proteinExistence type="predicted"/>
<evidence type="ECO:0000313" key="3">
    <source>
        <dbReference type="EMBL" id="SCU64248.1"/>
    </source>
</evidence>
<dbReference type="PRINTS" id="PR00704">
    <property type="entry name" value="CALPAIN"/>
</dbReference>
<gene>
    <name evidence="3" type="ORF">TEOVI_000512200</name>
</gene>
<evidence type="ECO:0000259" key="2">
    <source>
        <dbReference type="PROSITE" id="PS50203"/>
    </source>
</evidence>
<dbReference type="SUPFAM" id="SSF52047">
    <property type="entry name" value="RNI-like"/>
    <property type="match status" value="1"/>
</dbReference>
<keyword evidence="4" id="KW-1185">Reference proteome</keyword>
<evidence type="ECO:0000256" key="1">
    <source>
        <dbReference type="PROSITE-ProRule" id="PRU00239"/>
    </source>
</evidence>
<dbReference type="EC" id="3.4.22.-" evidence="3"/>
<sequence length="746" mass="83625">MEIISVAEEYRYISEWLGCKVYSDLLEGLEKTPNELNLSRYVYSSKFFDCVIRFLERRSEIEMLDVSGMQVPTDQLVRLFAVLRSSSVTRLVLCNVHLDNTSGAALKDLAVACAGLHVVDLSGTGLSSEVEYAIHLQTEINRMQWEVNQTRWRKAVVPETAKIWRWRMESWNEDCFMGACHCSTEVCDASCRDIMNNAATSGAPFTDNSFPPDTALKNSDIKWVRVSSLVEDQRDQNECCVGDKPLVASVINDTSNLRAALSVVQQVSYLLRNLCIWKLPCIGAFAFRFFSGDTPIEVVIDDFIPMIGDRPAGIHHESNSGDYWGCLVEKAFAKLHGGYKNITGVGLGYALSCLTGGICFELQMKNLKKHVSVADIFRFLKDCVRKKRIVAFHANPEIERAFRCLEEIGIIPFTPYLLTAVEAPNADSGYTCVVRFSSLNDKPIEYIGATPHLVKDGIVEFPSNSMHLEHAISYFERIGLLLWPHGDPLYIHRHVIEYPCCCLGGSDTVSTFASNPSFLLSNNSNSEKEVVLVVRASSRDYEMHDEWTQLHIFKYSADGLGGMRRCDVCPRNELLSTKKAKGGEVGLVVLLKGNESLQVTVSSSAPFPCTLGATCLDCFDFVPLSPPELKTIKDWWRKGSELGPSFVIKNKTDITVRNFVVAISQIPNHKRTVGVGLEIRSACYLCPGGDDLLWLTEFRSDILVVFNLDVTMKPQESYRLVPRARCVHEDVQFSLTLFCVVPLEWE</sequence>
<name>A0A1G4HY86_TRYEQ</name>
<dbReference type="PANTHER" id="PTHR10183:SF423">
    <property type="entry name" value="LEUCINE-RICH REPEAT PROTEIN (LRRP)"/>
    <property type="match status" value="1"/>
</dbReference>
<dbReference type="GeneID" id="92379062"/>
<dbReference type="Proteomes" id="UP000195570">
    <property type="component" value="Unassembled WGS sequence"/>
</dbReference>
<dbReference type="EMBL" id="CZPT02000020">
    <property type="protein sequence ID" value="SCU64248.1"/>
    <property type="molecule type" value="Genomic_DNA"/>
</dbReference>
<dbReference type="PROSITE" id="PS50203">
    <property type="entry name" value="CALPAIN_CAT"/>
    <property type="match status" value="1"/>
</dbReference>
<feature type="domain" description="Calpain catalytic" evidence="2">
    <location>
        <begin position="204"/>
        <end position="435"/>
    </location>
</feature>
<keyword evidence="3" id="KW-0378">Hydrolase</keyword>
<dbReference type="InterPro" id="IPR032675">
    <property type="entry name" value="LRR_dom_sf"/>
</dbReference>
<dbReference type="InterPro" id="IPR038765">
    <property type="entry name" value="Papain-like_cys_pep_sf"/>
</dbReference>
<dbReference type="GO" id="GO:0006508">
    <property type="term" value="P:proteolysis"/>
    <property type="evidence" value="ECO:0007669"/>
    <property type="project" value="InterPro"/>
</dbReference>
<dbReference type="SMART" id="SM00230">
    <property type="entry name" value="CysPc"/>
    <property type="match status" value="1"/>
</dbReference>
<evidence type="ECO:0000313" key="4">
    <source>
        <dbReference type="Proteomes" id="UP000195570"/>
    </source>
</evidence>
<dbReference type="PANTHER" id="PTHR10183">
    <property type="entry name" value="CALPAIN"/>
    <property type="match status" value="1"/>
</dbReference>
<protein>
    <submittedName>
        <fullName evidence="3">Cysteine peptidase, Clan CA, family C2, putative</fullName>
        <ecNumber evidence="3">3.4.22.-</ecNumber>
    </submittedName>
</protein>
<dbReference type="AlphaFoldDB" id="A0A1G4HY86"/>
<comment type="caution">
    <text evidence="1">Lacks conserved residue(s) required for the propagation of feature annotation.</text>
</comment>
<accession>A0A1G4HY86</accession>
<dbReference type="RefSeq" id="XP_067076034.1">
    <property type="nucleotide sequence ID" value="XM_067219933.1"/>
</dbReference>
<dbReference type="SUPFAM" id="SSF54001">
    <property type="entry name" value="Cysteine proteinases"/>
    <property type="match status" value="1"/>
</dbReference>
<dbReference type="InterPro" id="IPR022684">
    <property type="entry name" value="Calpain_cysteine_protease"/>
</dbReference>
<dbReference type="GO" id="GO:0004198">
    <property type="term" value="F:calcium-dependent cysteine-type endopeptidase activity"/>
    <property type="evidence" value="ECO:0007669"/>
    <property type="project" value="InterPro"/>
</dbReference>